<feature type="region of interest" description="Disordered" evidence="1">
    <location>
        <begin position="75"/>
        <end position="100"/>
    </location>
</feature>
<evidence type="ECO:0000256" key="2">
    <source>
        <dbReference type="SAM" id="Phobius"/>
    </source>
</evidence>
<keyword evidence="2" id="KW-0812">Transmembrane</keyword>
<accession>A0ABR7WEZ1</accession>
<keyword evidence="4" id="KW-1185">Reference proteome</keyword>
<keyword evidence="2" id="KW-1133">Transmembrane helix</keyword>
<name>A0ABR7WEZ1_9ACTN</name>
<sequence>MSRPTPQPHDRSPWSSPIVIVAIAAGVLIVVAGALAALLLLDDRTPESPAAASSAPPAVPTIVTSTVTDIATSTATITTERPHPTVPGADWQGYPDGPRCNGADDPAVMIGETTRSRVIVCQVGTQSGRSYYKGLADGQGVEVDYPRRIGDTFAVTNNGVTYVISPESLVISQGGETVADEPMIAHWLR</sequence>
<proteinExistence type="predicted"/>
<organism evidence="3 4">
    <name type="scientific">Gordonia hankookensis</name>
    <dbReference type="NCBI Taxonomy" id="589403"/>
    <lineage>
        <taxon>Bacteria</taxon>
        <taxon>Bacillati</taxon>
        <taxon>Actinomycetota</taxon>
        <taxon>Actinomycetes</taxon>
        <taxon>Mycobacteriales</taxon>
        <taxon>Gordoniaceae</taxon>
        <taxon>Gordonia</taxon>
    </lineage>
</organism>
<evidence type="ECO:0000313" key="3">
    <source>
        <dbReference type="EMBL" id="MBD1320938.1"/>
    </source>
</evidence>
<evidence type="ECO:0008006" key="5">
    <source>
        <dbReference type="Google" id="ProtNLM"/>
    </source>
</evidence>
<reference evidence="3 4" key="1">
    <citation type="submission" date="2020-09" db="EMBL/GenBank/DDBJ databases">
        <title>Novel species in genus Gordonia.</title>
        <authorList>
            <person name="Zhang G."/>
        </authorList>
    </citation>
    <scope>NUCLEOTIDE SEQUENCE [LARGE SCALE GENOMIC DNA]</scope>
    <source>
        <strain evidence="3 4">ON-33</strain>
    </source>
</reference>
<comment type="caution">
    <text evidence="3">The sequence shown here is derived from an EMBL/GenBank/DDBJ whole genome shotgun (WGS) entry which is preliminary data.</text>
</comment>
<evidence type="ECO:0000256" key="1">
    <source>
        <dbReference type="SAM" id="MobiDB-lite"/>
    </source>
</evidence>
<dbReference type="EMBL" id="JACWMS010000003">
    <property type="protein sequence ID" value="MBD1320938.1"/>
    <property type="molecule type" value="Genomic_DNA"/>
</dbReference>
<gene>
    <name evidence="3" type="ORF">IDF66_15235</name>
</gene>
<feature type="transmembrane region" description="Helical" evidence="2">
    <location>
        <begin position="20"/>
        <end position="41"/>
    </location>
</feature>
<protein>
    <recommendedName>
        <fullName evidence="5">Protein kinase</fullName>
    </recommendedName>
</protein>
<evidence type="ECO:0000313" key="4">
    <source>
        <dbReference type="Proteomes" id="UP000602395"/>
    </source>
</evidence>
<keyword evidence="2" id="KW-0472">Membrane</keyword>
<dbReference type="RefSeq" id="WP_190267609.1">
    <property type="nucleotide sequence ID" value="NZ_BAABAD010000001.1"/>
</dbReference>
<dbReference type="Proteomes" id="UP000602395">
    <property type="component" value="Unassembled WGS sequence"/>
</dbReference>